<dbReference type="InterPro" id="IPR013783">
    <property type="entry name" value="Ig-like_fold"/>
</dbReference>
<sequence length="217" mass="24970">MKTVGEILRRARDEKGLTLDHIEEKIKIRKKFLQALEENAWNKLPSLPYIKGFLRNYSSFLNLNADEMLAVFRRQYLFEEKDELIPESISNPVNKPIIRLSPQRIFLLVTVIFLLIFFINLARQYRAISNPPMLSVKQPNEGEILTSQDLEVRGKTDPDAVIEINNKKITINDKGEFSATFQLQPGINTIIIESVSKHGKKRTVTRTVSVENQGSQF</sequence>
<keyword evidence="1" id="KW-0472">Membrane</keyword>
<organism evidence="2 3">
    <name type="scientific">Candidatus Gottesmanbacteria bacterium RIFCSPHIGHO2_01_FULL_40_15</name>
    <dbReference type="NCBI Taxonomy" id="1798376"/>
    <lineage>
        <taxon>Bacteria</taxon>
        <taxon>Candidatus Gottesmaniibacteriota</taxon>
    </lineage>
</organism>
<dbReference type="Proteomes" id="UP000177354">
    <property type="component" value="Unassembled WGS sequence"/>
</dbReference>
<evidence type="ECO:0008006" key="4">
    <source>
        <dbReference type="Google" id="ProtNLM"/>
    </source>
</evidence>
<dbReference type="InterPro" id="IPR001387">
    <property type="entry name" value="Cro/C1-type_HTH"/>
</dbReference>
<dbReference type="Pfam" id="PF13413">
    <property type="entry name" value="HTH_25"/>
    <property type="match status" value="1"/>
</dbReference>
<dbReference type="GO" id="GO:0003677">
    <property type="term" value="F:DNA binding"/>
    <property type="evidence" value="ECO:0007669"/>
    <property type="project" value="InterPro"/>
</dbReference>
<evidence type="ECO:0000313" key="3">
    <source>
        <dbReference type="Proteomes" id="UP000177354"/>
    </source>
</evidence>
<evidence type="ECO:0000313" key="2">
    <source>
        <dbReference type="EMBL" id="OGG08076.1"/>
    </source>
</evidence>
<keyword evidence="1" id="KW-0812">Transmembrane</keyword>
<dbReference type="Gene3D" id="1.10.260.40">
    <property type="entry name" value="lambda repressor-like DNA-binding domains"/>
    <property type="match status" value="1"/>
</dbReference>
<gene>
    <name evidence="2" type="ORF">A2777_01685</name>
</gene>
<comment type="caution">
    <text evidence="2">The sequence shown here is derived from an EMBL/GenBank/DDBJ whole genome shotgun (WGS) entry which is preliminary data.</text>
</comment>
<evidence type="ECO:0000256" key="1">
    <source>
        <dbReference type="SAM" id="Phobius"/>
    </source>
</evidence>
<dbReference type="PANTHER" id="PTHR34475:SF1">
    <property type="entry name" value="CYTOSKELETON PROTEIN RODZ"/>
    <property type="match status" value="1"/>
</dbReference>
<dbReference type="Gene3D" id="2.60.40.10">
    <property type="entry name" value="Immunoglobulins"/>
    <property type="match status" value="1"/>
</dbReference>
<name>A0A1F5Z6K9_9BACT</name>
<dbReference type="PANTHER" id="PTHR34475">
    <property type="match status" value="1"/>
</dbReference>
<dbReference type="CDD" id="cd00093">
    <property type="entry name" value="HTH_XRE"/>
    <property type="match status" value="1"/>
</dbReference>
<keyword evidence="1" id="KW-1133">Transmembrane helix</keyword>
<dbReference type="SUPFAM" id="SSF47413">
    <property type="entry name" value="lambda repressor-like DNA-binding domains"/>
    <property type="match status" value="1"/>
</dbReference>
<protein>
    <recommendedName>
        <fullName evidence="4">HTH cro/C1-type domain-containing protein</fullName>
    </recommendedName>
</protein>
<dbReference type="EMBL" id="MFJF01000005">
    <property type="protein sequence ID" value="OGG08076.1"/>
    <property type="molecule type" value="Genomic_DNA"/>
</dbReference>
<reference evidence="2 3" key="1">
    <citation type="journal article" date="2016" name="Nat. Commun.">
        <title>Thousands of microbial genomes shed light on interconnected biogeochemical processes in an aquifer system.</title>
        <authorList>
            <person name="Anantharaman K."/>
            <person name="Brown C.T."/>
            <person name="Hug L.A."/>
            <person name="Sharon I."/>
            <person name="Castelle C.J."/>
            <person name="Probst A.J."/>
            <person name="Thomas B.C."/>
            <person name="Singh A."/>
            <person name="Wilkins M.J."/>
            <person name="Karaoz U."/>
            <person name="Brodie E.L."/>
            <person name="Williams K.H."/>
            <person name="Hubbard S.S."/>
            <person name="Banfield J.F."/>
        </authorList>
    </citation>
    <scope>NUCLEOTIDE SEQUENCE [LARGE SCALE GENOMIC DNA]</scope>
</reference>
<dbReference type="InterPro" id="IPR050400">
    <property type="entry name" value="Bact_Cytoskel_RodZ"/>
</dbReference>
<dbReference type="Pfam" id="PF09136">
    <property type="entry name" value="Glucodextran_B"/>
    <property type="match status" value="1"/>
</dbReference>
<accession>A0A1F5Z6K9</accession>
<dbReference type="InterPro" id="IPR010982">
    <property type="entry name" value="Lambda_DNA-bd_dom_sf"/>
</dbReference>
<proteinExistence type="predicted"/>
<feature type="transmembrane region" description="Helical" evidence="1">
    <location>
        <begin position="105"/>
        <end position="122"/>
    </location>
</feature>
<dbReference type="AlphaFoldDB" id="A0A1F5Z6K9"/>